<name>A0A096B140_9BACT</name>
<proteinExistence type="predicted"/>
<dbReference type="PANTHER" id="PTHR37694:SF1">
    <property type="entry name" value="SLR8022 PROTEIN"/>
    <property type="match status" value="1"/>
</dbReference>
<dbReference type="Proteomes" id="UP000029614">
    <property type="component" value="Unassembled WGS sequence"/>
</dbReference>
<dbReference type="Pfam" id="PF07883">
    <property type="entry name" value="Cupin_2"/>
    <property type="match status" value="1"/>
</dbReference>
<dbReference type="RefSeq" id="WP_036854456.1">
    <property type="nucleotide sequence ID" value="NZ_JRNU01000009.1"/>
</dbReference>
<feature type="domain" description="Cupin type-2" evidence="1">
    <location>
        <begin position="37"/>
        <end position="95"/>
    </location>
</feature>
<evidence type="ECO:0000313" key="3">
    <source>
        <dbReference type="Proteomes" id="UP000029614"/>
    </source>
</evidence>
<keyword evidence="3" id="KW-1185">Reference proteome</keyword>
<dbReference type="InterPro" id="IPR013096">
    <property type="entry name" value="Cupin_2"/>
</dbReference>
<dbReference type="Gene3D" id="2.60.120.10">
    <property type="entry name" value="Jelly Rolls"/>
    <property type="match status" value="1"/>
</dbReference>
<dbReference type="EMBL" id="JRNU01000009">
    <property type="protein sequence ID" value="KGF52666.1"/>
    <property type="molecule type" value="Genomic_DNA"/>
</dbReference>
<accession>A0A096B140</accession>
<reference evidence="2 3" key="1">
    <citation type="submission" date="2014-07" db="EMBL/GenBank/DDBJ databases">
        <authorList>
            <person name="McCorrison J."/>
            <person name="Sanka R."/>
            <person name="Torralba M."/>
            <person name="Gillis M."/>
            <person name="Haft D.H."/>
            <person name="Methe B."/>
            <person name="Sutton G."/>
            <person name="Nelson K.E."/>
        </authorList>
    </citation>
    <scope>NUCLEOTIDE SEQUENCE [LARGE SCALE GENOMIC DNA]</scope>
    <source>
        <strain evidence="2 3">DNF00058</strain>
    </source>
</reference>
<evidence type="ECO:0000313" key="2">
    <source>
        <dbReference type="EMBL" id="KGF52666.1"/>
    </source>
</evidence>
<evidence type="ECO:0000259" key="1">
    <source>
        <dbReference type="Pfam" id="PF07883"/>
    </source>
</evidence>
<protein>
    <submittedName>
        <fullName evidence="2">Cupin</fullName>
    </submittedName>
</protein>
<comment type="caution">
    <text evidence="2">The sequence shown here is derived from an EMBL/GenBank/DDBJ whole genome shotgun (WGS) entry which is preliminary data.</text>
</comment>
<sequence>MIEKAKVLTISEMINYAEGSIVSKELEHNSSGNITIFSFDIGQRLSEHSAPFDAFIQVVEGEMALNVEGITYNIKKGECFIIPQGARHSVYAPQRFKMLLTMIKGE</sequence>
<dbReference type="InterPro" id="IPR011051">
    <property type="entry name" value="RmlC_Cupin_sf"/>
</dbReference>
<organism evidence="2 3">
    <name type="scientific">Prevotella amnii DNF00058</name>
    <dbReference type="NCBI Taxonomy" id="1401066"/>
    <lineage>
        <taxon>Bacteria</taxon>
        <taxon>Pseudomonadati</taxon>
        <taxon>Bacteroidota</taxon>
        <taxon>Bacteroidia</taxon>
        <taxon>Bacteroidales</taxon>
        <taxon>Prevotellaceae</taxon>
        <taxon>Prevotella</taxon>
    </lineage>
</organism>
<dbReference type="InterPro" id="IPR014710">
    <property type="entry name" value="RmlC-like_jellyroll"/>
</dbReference>
<dbReference type="SUPFAM" id="SSF51182">
    <property type="entry name" value="RmlC-like cupins"/>
    <property type="match status" value="1"/>
</dbReference>
<dbReference type="AlphaFoldDB" id="A0A096B140"/>
<gene>
    <name evidence="2" type="ORF">HMPREF9302_02760</name>
</gene>
<dbReference type="PANTHER" id="PTHR37694">
    <property type="entry name" value="SLR8022 PROTEIN"/>
    <property type="match status" value="1"/>
</dbReference>
<dbReference type="OrthoDB" id="1121052at2"/>
<dbReference type="CDD" id="cd02230">
    <property type="entry name" value="cupin_HP0902-like"/>
    <property type="match status" value="1"/>
</dbReference>